<dbReference type="EMBL" id="JAGIXG020000006">
    <property type="protein sequence ID" value="KAI6783777.1"/>
    <property type="molecule type" value="Genomic_DNA"/>
</dbReference>
<organism evidence="2 3">
    <name type="scientific">Emericellopsis cladophorae</name>
    <dbReference type="NCBI Taxonomy" id="2686198"/>
    <lineage>
        <taxon>Eukaryota</taxon>
        <taxon>Fungi</taxon>
        <taxon>Dikarya</taxon>
        <taxon>Ascomycota</taxon>
        <taxon>Pezizomycotina</taxon>
        <taxon>Sordariomycetes</taxon>
        <taxon>Hypocreomycetidae</taxon>
        <taxon>Hypocreales</taxon>
        <taxon>Bionectriaceae</taxon>
        <taxon>Emericellopsis</taxon>
    </lineage>
</organism>
<name>A0A9P9Y5A7_9HYPO</name>
<proteinExistence type="predicted"/>
<evidence type="ECO:0000256" key="1">
    <source>
        <dbReference type="SAM" id="MobiDB-lite"/>
    </source>
</evidence>
<reference evidence="2" key="2">
    <citation type="submission" date="2022-07" db="EMBL/GenBank/DDBJ databases">
        <authorList>
            <person name="Goncalves M.F.M."/>
            <person name="Hilario S."/>
            <person name="Van De Peer Y."/>
            <person name="Esteves A.C."/>
            <person name="Alves A."/>
        </authorList>
    </citation>
    <scope>NUCLEOTIDE SEQUENCE</scope>
    <source>
        <strain evidence="2">MUM 19.33</strain>
    </source>
</reference>
<feature type="region of interest" description="Disordered" evidence="1">
    <location>
        <begin position="188"/>
        <end position="228"/>
    </location>
</feature>
<reference evidence="2" key="1">
    <citation type="journal article" date="2021" name="J Fungi (Basel)">
        <title>Genomic and Metabolomic Analyses of the Marine Fungus Emericellopsis cladophorae: Insights into Saltwater Adaptability Mechanisms and Its Biosynthetic Potential.</title>
        <authorList>
            <person name="Goncalves M.F.M."/>
            <person name="Hilario S."/>
            <person name="Van de Peer Y."/>
            <person name="Esteves A.C."/>
            <person name="Alves A."/>
        </authorList>
    </citation>
    <scope>NUCLEOTIDE SEQUENCE</scope>
    <source>
        <strain evidence="2">MUM 19.33</strain>
    </source>
</reference>
<feature type="compositionally biased region" description="Basic and acidic residues" evidence="1">
    <location>
        <begin position="80"/>
        <end position="92"/>
    </location>
</feature>
<evidence type="ECO:0000313" key="3">
    <source>
        <dbReference type="Proteomes" id="UP001055219"/>
    </source>
</evidence>
<keyword evidence="3" id="KW-1185">Reference proteome</keyword>
<feature type="region of interest" description="Disordered" evidence="1">
    <location>
        <begin position="113"/>
        <end position="165"/>
    </location>
</feature>
<accession>A0A9P9Y5A7</accession>
<evidence type="ECO:0000313" key="2">
    <source>
        <dbReference type="EMBL" id="KAI6783777.1"/>
    </source>
</evidence>
<sequence>MAPRYPSLEGMEIAIPPYDHRDSGFGMAETERTATAEEYDTRHRSVIKARKVMGCEVDIHDARSEARIPSEPSRVQFQNEDARPRMDAGERRFSDKRAAREYHRFATSLVDERLPKPNSTPSHVQKASSPGRALVTHSDGGPRPRTSWGPERPLSAFESDSEDEETARLMASIRGFFCNGAKCVGIDEETGGRGGRSLFGKAREWHSERTKARRREEMKRTIRTSHGE</sequence>
<feature type="compositionally biased region" description="Basic and acidic residues" evidence="1">
    <location>
        <begin position="201"/>
        <end position="228"/>
    </location>
</feature>
<dbReference type="RefSeq" id="XP_051364633.1">
    <property type="nucleotide sequence ID" value="XM_051503672.1"/>
</dbReference>
<dbReference type="GeneID" id="75828170"/>
<feature type="compositionally biased region" description="Polar residues" evidence="1">
    <location>
        <begin position="117"/>
        <end position="128"/>
    </location>
</feature>
<dbReference type="OrthoDB" id="10382269at2759"/>
<dbReference type="Proteomes" id="UP001055219">
    <property type="component" value="Unassembled WGS sequence"/>
</dbReference>
<gene>
    <name evidence="2" type="ORF">J7T54_001653</name>
</gene>
<protein>
    <submittedName>
        <fullName evidence="2">Uncharacterized protein</fullName>
    </submittedName>
</protein>
<dbReference type="AlphaFoldDB" id="A0A9P9Y5A7"/>
<feature type="region of interest" description="Disordered" evidence="1">
    <location>
        <begin position="71"/>
        <end position="92"/>
    </location>
</feature>
<comment type="caution">
    <text evidence="2">The sequence shown here is derived from an EMBL/GenBank/DDBJ whole genome shotgun (WGS) entry which is preliminary data.</text>
</comment>